<reference evidence="5" key="1">
    <citation type="submission" date="2016-06" db="UniProtKB">
        <authorList>
            <consortium name="WormBaseParasite"/>
        </authorList>
    </citation>
    <scope>IDENTIFICATION</scope>
</reference>
<dbReference type="EMBL" id="UZAK01042251">
    <property type="protein sequence ID" value="VDP68626.1"/>
    <property type="molecule type" value="Genomic_DNA"/>
</dbReference>
<proteinExistence type="predicted"/>
<evidence type="ECO:0000313" key="3">
    <source>
        <dbReference type="EMBL" id="VDP68626.1"/>
    </source>
</evidence>
<evidence type="ECO:0000313" key="4">
    <source>
        <dbReference type="Proteomes" id="UP000279833"/>
    </source>
</evidence>
<gene>
    <name evidence="3" type="ORF">SCUD_LOCUS19280</name>
</gene>
<evidence type="ECO:0000256" key="2">
    <source>
        <dbReference type="ARBA" id="ARBA00022786"/>
    </source>
</evidence>
<dbReference type="InterPro" id="IPR011989">
    <property type="entry name" value="ARM-like"/>
</dbReference>
<sequence>MITLRCLYTILLKYPNSLDDNCIMTILNLMPKLLITEHDLQTTQLALHLTSLFLESPNPLASQVFQIVIQEPFLECLINLAHSPLLRGQALDGMLRLMRAFGHLKKTDPNGRQQLTGDNNTDNKLLLYMLFLSRLLDPIENNHINNNTSLFGHNSAISSSNNINNTTPNRTSSIHRDALPSLAQCMAALLAELPMTSSNSPSLSSSHFDGLLSSVNNVVDQLLISVKVIYC</sequence>
<evidence type="ECO:0000256" key="1">
    <source>
        <dbReference type="ARBA" id="ARBA00022737"/>
    </source>
</evidence>
<dbReference type="AlphaFoldDB" id="A0A183KW37"/>
<dbReference type="Gene3D" id="1.25.10.10">
    <property type="entry name" value="Leucine-rich Repeat Variant"/>
    <property type="match status" value="1"/>
</dbReference>
<name>A0A183KW37_9TREM</name>
<organism evidence="5">
    <name type="scientific">Schistosoma curassoni</name>
    <dbReference type="NCBI Taxonomy" id="6186"/>
    <lineage>
        <taxon>Eukaryota</taxon>
        <taxon>Metazoa</taxon>
        <taxon>Spiralia</taxon>
        <taxon>Lophotrochozoa</taxon>
        <taxon>Platyhelminthes</taxon>
        <taxon>Trematoda</taxon>
        <taxon>Digenea</taxon>
        <taxon>Strigeidida</taxon>
        <taxon>Schistosomatoidea</taxon>
        <taxon>Schistosomatidae</taxon>
        <taxon>Schistosoma</taxon>
    </lineage>
</organism>
<dbReference type="InterPro" id="IPR039852">
    <property type="entry name" value="CAND1/CAND2"/>
</dbReference>
<keyword evidence="4" id="KW-1185">Reference proteome</keyword>
<accession>A0A183KW37</accession>
<reference evidence="3 4" key="2">
    <citation type="submission" date="2018-11" db="EMBL/GenBank/DDBJ databases">
        <authorList>
            <consortium name="Pathogen Informatics"/>
        </authorList>
    </citation>
    <scope>NUCLEOTIDE SEQUENCE [LARGE SCALE GENOMIC DNA]</scope>
    <source>
        <strain evidence="3">Dakar</strain>
        <strain evidence="4">Dakar, Senegal</strain>
    </source>
</reference>
<dbReference type="STRING" id="6186.A0A183KW37"/>
<dbReference type="GO" id="GO:0010265">
    <property type="term" value="P:SCF complex assembly"/>
    <property type="evidence" value="ECO:0007669"/>
    <property type="project" value="InterPro"/>
</dbReference>
<keyword evidence="2" id="KW-0833">Ubl conjugation pathway</keyword>
<keyword evidence="1" id="KW-0677">Repeat</keyword>
<dbReference type="WBParaSite" id="SCUD_0001928301-mRNA-1">
    <property type="protein sequence ID" value="SCUD_0001928301-mRNA-1"/>
    <property type="gene ID" value="SCUD_0001928301"/>
</dbReference>
<protein>
    <submittedName>
        <fullName evidence="5">DUF4042 domain-containing protein</fullName>
    </submittedName>
</protein>
<evidence type="ECO:0000313" key="5">
    <source>
        <dbReference type="WBParaSite" id="SCUD_0001928301-mRNA-1"/>
    </source>
</evidence>
<dbReference type="Proteomes" id="UP000279833">
    <property type="component" value="Unassembled WGS sequence"/>
</dbReference>
<dbReference type="PANTHER" id="PTHR12696">
    <property type="entry name" value="TIP120"/>
    <property type="match status" value="1"/>
</dbReference>